<dbReference type="EMBL" id="PELV01000412">
    <property type="protein sequence ID" value="RTH14278.1"/>
    <property type="molecule type" value="Genomic_DNA"/>
</dbReference>
<feature type="compositionally biased region" description="Pro residues" evidence="1">
    <location>
        <begin position="50"/>
        <end position="63"/>
    </location>
</feature>
<feature type="region of interest" description="Disordered" evidence="1">
    <location>
        <begin position="46"/>
        <end position="71"/>
    </location>
</feature>
<proteinExistence type="predicted"/>
<reference evidence="2 3" key="1">
    <citation type="journal article" date="2019" name="Extremophiles">
        <title>Biogeography of thermophiles and predominance of Thermus scotoductus in domestic water heaters.</title>
        <authorList>
            <person name="Wilpiszeski R.L."/>
            <person name="Zhang Z."/>
            <person name="House C.H."/>
        </authorList>
    </citation>
    <scope>NUCLEOTIDE SEQUENCE [LARGE SCALE GENOMIC DNA]</scope>
    <source>
        <strain evidence="2 3">28_S28</strain>
    </source>
</reference>
<protein>
    <submittedName>
        <fullName evidence="2">Uncharacterized protein</fullName>
    </submittedName>
</protein>
<dbReference type="AlphaFoldDB" id="A0A430RIR2"/>
<gene>
    <name evidence="2" type="ORF">CSW41_12525</name>
</gene>
<evidence type="ECO:0000313" key="2">
    <source>
        <dbReference type="EMBL" id="RTH14278.1"/>
    </source>
</evidence>
<evidence type="ECO:0000256" key="1">
    <source>
        <dbReference type="SAM" id="MobiDB-lite"/>
    </source>
</evidence>
<sequence length="71" mass="7950">MHDLPDKAAKYLESLYEEATAAGRAFRRMGLPRWEARLRAWAEADLWAGSPPPTPGPPWPPTRAPILEQPS</sequence>
<dbReference type="Proteomes" id="UP000287439">
    <property type="component" value="Unassembled WGS sequence"/>
</dbReference>
<name>A0A430RIR2_THESC</name>
<comment type="caution">
    <text evidence="2">The sequence shown here is derived from an EMBL/GenBank/DDBJ whole genome shotgun (WGS) entry which is preliminary data.</text>
</comment>
<evidence type="ECO:0000313" key="3">
    <source>
        <dbReference type="Proteomes" id="UP000287439"/>
    </source>
</evidence>
<organism evidence="2 3">
    <name type="scientific">Thermus scotoductus</name>
    <dbReference type="NCBI Taxonomy" id="37636"/>
    <lineage>
        <taxon>Bacteria</taxon>
        <taxon>Thermotogati</taxon>
        <taxon>Deinococcota</taxon>
        <taxon>Deinococci</taxon>
        <taxon>Thermales</taxon>
        <taxon>Thermaceae</taxon>
        <taxon>Thermus</taxon>
    </lineage>
</organism>
<accession>A0A430RIR2</accession>